<feature type="domain" description="Secretion system C-terminal sorting" evidence="1">
    <location>
        <begin position="482"/>
        <end position="539"/>
    </location>
</feature>
<dbReference type="Pfam" id="PF18962">
    <property type="entry name" value="Por_Secre_tail"/>
    <property type="match status" value="1"/>
</dbReference>
<proteinExistence type="predicted"/>
<organism evidence="2 3">
    <name type="scientific">Paraflavitalea soli</name>
    <dbReference type="NCBI Taxonomy" id="2315862"/>
    <lineage>
        <taxon>Bacteria</taxon>
        <taxon>Pseudomonadati</taxon>
        <taxon>Bacteroidota</taxon>
        <taxon>Chitinophagia</taxon>
        <taxon>Chitinophagales</taxon>
        <taxon>Chitinophagaceae</taxon>
        <taxon>Paraflavitalea</taxon>
    </lineage>
</organism>
<dbReference type="Proteomes" id="UP000263900">
    <property type="component" value="Chromosome"/>
</dbReference>
<dbReference type="EMBL" id="CP032157">
    <property type="protein sequence ID" value="AXY74544.1"/>
    <property type="molecule type" value="Genomic_DNA"/>
</dbReference>
<evidence type="ECO:0000313" key="3">
    <source>
        <dbReference type="Proteomes" id="UP000263900"/>
    </source>
</evidence>
<sequence length="557" mass="59603">MLRTLTSGASWPRIHRAAQGPCVSMPSAPKLNNTDPTIPLSIKIMKQTNLFTGLLIFCTCCLQAQDALYIKNGTGITVQNGAVITVKGNVTLENGSMLNNQGIIYVGGSALLGAGHWTDLSATGGTYGTGRFVFDGTINQQISTPYTFSRLDINGSSLELHSNISAQKWYLQKGYVTTGAYAAIVTDASATALEADATNPGFTQSWINGALRRYITPASVSGYPFPVGNTVRSNLAVLTNLSSNPLTGISYIEARFVPKPGTDAGLVVTEGGATYVSVAPEGVWNISADASPTGGQYDLQLYFNGFSGLTDNMFAILQRPAGSTNGADWIRPTGSTIQPTGTPGRTVASGYAMRSNVTTFGQLGIGLTATSLPVTLVDFRAQRLHAGLVQLNWATATEQNNRGFDIERRWQTETAFKVIGFVPSLATGGNSNLLLRYQYADANAYKGVTYYRLNQIDLDNRNHYTLIKAVKGTGQGGVTVLMWPNPNKGQFSIRIDGNTKQLPATITDMNGRIIQQLTINGNTPVNIYGLVAGTYVVSIPDVFGSGEDFREKVLVVR</sequence>
<protein>
    <submittedName>
        <fullName evidence="2">T9SS C-terminal target domain-containing protein</fullName>
    </submittedName>
</protein>
<name>A0A3B7MJB2_9BACT</name>
<dbReference type="NCBIfam" id="TIGR04183">
    <property type="entry name" value="Por_Secre_tail"/>
    <property type="match status" value="1"/>
</dbReference>
<dbReference type="InterPro" id="IPR026444">
    <property type="entry name" value="Secre_tail"/>
</dbReference>
<dbReference type="KEGG" id="pseg:D3H65_11390"/>
<keyword evidence="3" id="KW-1185">Reference proteome</keyword>
<dbReference type="AlphaFoldDB" id="A0A3B7MJB2"/>
<dbReference type="OrthoDB" id="863479at2"/>
<evidence type="ECO:0000259" key="1">
    <source>
        <dbReference type="Pfam" id="PF18962"/>
    </source>
</evidence>
<reference evidence="2 3" key="1">
    <citation type="submission" date="2018-09" db="EMBL/GenBank/DDBJ databases">
        <title>Genome sequencing of strain 6GH32-13.</title>
        <authorList>
            <person name="Weon H.-Y."/>
            <person name="Heo J."/>
            <person name="Kwon S.-W."/>
        </authorList>
    </citation>
    <scope>NUCLEOTIDE SEQUENCE [LARGE SCALE GENOMIC DNA]</scope>
    <source>
        <strain evidence="2 3">5GH32-13</strain>
    </source>
</reference>
<evidence type="ECO:0000313" key="2">
    <source>
        <dbReference type="EMBL" id="AXY74544.1"/>
    </source>
</evidence>
<accession>A0A3B7MJB2</accession>
<gene>
    <name evidence="2" type="ORF">D3H65_11390</name>
</gene>